<dbReference type="SUPFAM" id="SSF56112">
    <property type="entry name" value="Protein kinase-like (PK-like)"/>
    <property type="match status" value="1"/>
</dbReference>
<evidence type="ECO:0000259" key="23">
    <source>
        <dbReference type="PROSITE" id="PS50011"/>
    </source>
</evidence>
<feature type="compositionally biased region" description="Basic and acidic residues" evidence="20">
    <location>
        <begin position="880"/>
        <end position="893"/>
    </location>
</feature>
<dbReference type="EMBL" id="JI165170">
    <property type="protein sequence ID" value="ADY40852.1"/>
    <property type="molecule type" value="mRNA"/>
</dbReference>
<dbReference type="InterPro" id="IPR007110">
    <property type="entry name" value="Ig-like_dom"/>
</dbReference>
<evidence type="ECO:0000256" key="13">
    <source>
        <dbReference type="ARBA" id="ARBA00023170"/>
    </source>
</evidence>
<dbReference type="Gene3D" id="2.60.40.10">
    <property type="entry name" value="Immunoglobulins"/>
    <property type="match status" value="4"/>
</dbReference>
<evidence type="ECO:0000256" key="9">
    <source>
        <dbReference type="ARBA" id="ARBA00022989"/>
    </source>
</evidence>
<keyword evidence="19" id="KW-0460">Magnesium</keyword>
<evidence type="ECO:0000256" key="8">
    <source>
        <dbReference type="ARBA" id="ARBA00022840"/>
    </source>
</evidence>
<evidence type="ECO:0000256" key="6">
    <source>
        <dbReference type="ARBA" id="ARBA00022741"/>
    </source>
</evidence>
<evidence type="ECO:0000256" key="21">
    <source>
        <dbReference type="SAM" id="Phobius"/>
    </source>
</evidence>
<dbReference type="InterPro" id="IPR050122">
    <property type="entry name" value="RTK"/>
</dbReference>
<keyword evidence="7" id="KW-0418">Kinase</keyword>
<dbReference type="InterPro" id="IPR008266">
    <property type="entry name" value="Tyr_kinase_AS"/>
</dbReference>
<keyword evidence="12" id="KW-1015">Disulfide bond</keyword>
<feature type="domain" description="Protein kinase" evidence="23">
    <location>
        <begin position="757"/>
        <end position="1086"/>
    </location>
</feature>
<feature type="domain" description="Ig-like" evidence="24">
    <location>
        <begin position="617"/>
        <end position="677"/>
    </location>
</feature>
<dbReference type="GO" id="GO:0004714">
    <property type="term" value="F:transmembrane receptor protein tyrosine kinase activity"/>
    <property type="evidence" value="ECO:0007669"/>
    <property type="project" value="UniProtKB-EC"/>
</dbReference>
<dbReference type="AlphaFoldDB" id="F1KSJ8"/>
<dbReference type="InterPro" id="IPR011009">
    <property type="entry name" value="Kinase-like_dom_sf"/>
</dbReference>
<dbReference type="InterPro" id="IPR013783">
    <property type="entry name" value="Ig-like_fold"/>
</dbReference>
<dbReference type="EC" id="2.7.10.1" evidence="2"/>
<feature type="domain" description="Ig-like" evidence="24">
    <location>
        <begin position="201"/>
        <end position="298"/>
    </location>
</feature>
<dbReference type="FunFam" id="3.30.200.20:FF:000586">
    <property type="entry name" value="Receptor protein-tyrosine kinase"/>
    <property type="match status" value="1"/>
</dbReference>
<feature type="binding site" evidence="18">
    <location>
        <begin position="843"/>
        <end position="848"/>
    </location>
    <ligand>
        <name>ATP</name>
        <dbReference type="ChEBI" id="CHEBI:30616"/>
    </ligand>
</feature>
<dbReference type="InterPro" id="IPR000719">
    <property type="entry name" value="Prot_kinase_dom"/>
</dbReference>
<keyword evidence="8 18" id="KW-0067">ATP-binding</keyword>
<evidence type="ECO:0000256" key="3">
    <source>
        <dbReference type="ARBA" id="ARBA00022475"/>
    </source>
</evidence>
<comment type="subcellular location">
    <subcellularLocation>
        <location evidence="1">Cell membrane</location>
        <topology evidence="1">Single-pass membrane protein</topology>
    </subcellularLocation>
</comment>
<evidence type="ECO:0000256" key="18">
    <source>
        <dbReference type="PIRSR" id="PIRSR000615-2"/>
    </source>
</evidence>
<evidence type="ECO:0000256" key="15">
    <source>
        <dbReference type="ARBA" id="ARBA00023319"/>
    </source>
</evidence>
<keyword evidence="10 21" id="KW-0472">Membrane</keyword>
<dbReference type="InterPro" id="IPR020635">
    <property type="entry name" value="Tyr_kinase_cat_dom"/>
</dbReference>
<keyword evidence="14" id="KW-0325">Glycoprotein</keyword>
<dbReference type="Pfam" id="PF07714">
    <property type="entry name" value="PK_Tyr_Ser-Thr"/>
    <property type="match status" value="1"/>
</dbReference>
<accession>F1KSJ8</accession>
<keyword evidence="13 25" id="KW-0675">Receptor</keyword>
<feature type="active site" description="Proton acceptor" evidence="17">
    <location>
        <position position="940"/>
    </location>
</feature>
<evidence type="ECO:0000256" key="7">
    <source>
        <dbReference type="ARBA" id="ARBA00022777"/>
    </source>
</evidence>
<protein>
    <recommendedName>
        <fullName evidence="2">receptor protein-tyrosine kinase</fullName>
        <ecNumber evidence="2">2.7.10.1</ecNumber>
    </recommendedName>
</protein>
<evidence type="ECO:0000313" key="25">
    <source>
        <dbReference type="EMBL" id="ADY40852.1"/>
    </source>
</evidence>
<dbReference type="GO" id="GO:0005524">
    <property type="term" value="F:ATP binding"/>
    <property type="evidence" value="ECO:0007669"/>
    <property type="project" value="UniProtKB-KW"/>
</dbReference>
<dbReference type="InterPro" id="IPR003598">
    <property type="entry name" value="Ig_sub2"/>
</dbReference>
<dbReference type="PRINTS" id="PR00109">
    <property type="entry name" value="TYRKINASE"/>
</dbReference>
<feature type="binding site" evidence="18">
    <location>
        <position position="791"/>
    </location>
    <ligand>
        <name>ATP</name>
        <dbReference type="ChEBI" id="CHEBI:30616"/>
    </ligand>
</feature>
<evidence type="ECO:0000256" key="4">
    <source>
        <dbReference type="ARBA" id="ARBA00022679"/>
    </source>
</evidence>
<dbReference type="PIRSF" id="PIRSF000615">
    <property type="entry name" value="TyrPK_CSF1-R"/>
    <property type="match status" value="1"/>
</dbReference>
<dbReference type="SMART" id="SM00409">
    <property type="entry name" value="IG"/>
    <property type="match status" value="3"/>
</dbReference>
<sequence length="1111" mass="128108">MAIPKTIILFIHLVFATEEVFRHYKGQKYVEVKPNTTIIMHCSMANDSMWSMPSTDEDKRKRFCLESLDEGLTLKIRVHNESDTGTYSCQGDDFKTITSVYVYVSDPKRNEQVFLPQSDTELVTHEGRIIVPCRTNRMVDDSEVRLHIERKWWRNATYDPRIGFTIDKTKLENLKTTHFRCTYHEHISQEFLLRGTDNEYPIISATEWPIRNERLIVECQIRSPQMDQLEYKWRFPRENDTEVKARILNHQTPPDGKPYIGVLWSQLSIMKVQINDSGIYECIIHNKQTNESHSSRIRVDIGTSIGQVKFYRAWHEEINDDLVTMTKFFDPYNAEHEYWRKWTKSVNGSEEEEISEEEKKGIAFEKENGVYKEQLTLNISRLQPHSRYRIEIHVPWFVGVVLTNMDEILSLKIIQNGDEVDAEVLAFQNVSIVCAAATSTNDGAPIISVQRGGDADWEDAKGVLIESNTKVVWHTWFTSDVRLRCMRGSAQAMRNIKLSPWIKTTMLSVHTAPDSQPNRTIRKGDTIILNCSVLAHQSRNVTWMKEWAGVLNVTQRTLVDNVKSVVVRIDTATTNDEGKYRCSATLSDSNTIYSELSLEFDDDISKIVDDRPSMNELNCDAENVTSPTYSWRREGRLLCLRQSGHTRLYTRDTNETFDCEVERELRSQIAEDSTYMTTKHLIIGMLIIGFITTALLAVTLLYARGRETELKRLQHLHALLVENSSLKTAPFNEAIPLHEQVEQLPYDASIEIKLERLITTKLLSSGEYGRVYAGELRSKLSDRRPIEVAVKGPRDAARYEHMKALVDELRIMIAIGVHPNVLGLIGAVTKNVHKGGDLYIVLELCTADLKNFLIKSRANFINELVESEEEDNGYLMPRSETLKEENEVEENKEKNKRTSGYISLSRSHNNTVTTSDLISFAYQVANGMEFLAKKMCVHRDLAARNVLLTSNRLVRIADFGLARQCNRLYHVQSFQLPLPYKSMAPESIRELQFTEKSDIWSYGVLLWEIFTLGKEPYKDIKDIEELLALHESGERLDPPNSMPQSLCSLMSECWQRQPRARPNFSTCKVITDCILRDSSSTLHDNLQNRLNEDLSEMHRYVEWRDGKYDNH</sequence>
<evidence type="ECO:0000256" key="1">
    <source>
        <dbReference type="ARBA" id="ARBA00004162"/>
    </source>
</evidence>
<keyword evidence="19" id="KW-0479">Metal-binding</keyword>
<evidence type="ECO:0000259" key="24">
    <source>
        <dbReference type="PROSITE" id="PS50835"/>
    </source>
</evidence>
<feature type="signal peptide" evidence="22">
    <location>
        <begin position="1"/>
        <end position="16"/>
    </location>
</feature>
<evidence type="ECO:0000256" key="12">
    <source>
        <dbReference type="ARBA" id="ARBA00023157"/>
    </source>
</evidence>
<dbReference type="CDD" id="cd00192">
    <property type="entry name" value="PTKc"/>
    <property type="match status" value="1"/>
</dbReference>
<keyword evidence="15" id="KW-0393">Immunoglobulin domain</keyword>
<feature type="transmembrane region" description="Helical" evidence="21">
    <location>
        <begin position="681"/>
        <end position="703"/>
    </location>
</feature>
<dbReference type="InterPro" id="IPR003599">
    <property type="entry name" value="Ig_sub"/>
</dbReference>
<dbReference type="GO" id="GO:0043235">
    <property type="term" value="C:receptor complex"/>
    <property type="evidence" value="ECO:0007669"/>
    <property type="project" value="TreeGrafter"/>
</dbReference>
<evidence type="ECO:0000256" key="20">
    <source>
        <dbReference type="SAM" id="MobiDB-lite"/>
    </source>
</evidence>
<dbReference type="PANTHER" id="PTHR24416:SF602">
    <property type="entry name" value="PROTEIN VER-1-RELATED"/>
    <property type="match status" value="1"/>
</dbReference>
<evidence type="ECO:0000256" key="17">
    <source>
        <dbReference type="PIRSR" id="PIRSR000615-1"/>
    </source>
</evidence>
<dbReference type="FunFam" id="1.10.510.10:FF:001512">
    <property type="entry name" value="Receptor tyrosine-protein kinase erbB-2"/>
    <property type="match status" value="1"/>
</dbReference>
<dbReference type="PROSITE" id="PS00109">
    <property type="entry name" value="PROTEIN_KINASE_TYR"/>
    <property type="match status" value="1"/>
</dbReference>
<feature type="region of interest" description="Disordered" evidence="20">
    <location>
        <begin position="876"/>
        <end position="900"/>
    </location>
</feature>
<feature type="binding site" evidence="18">
    <location>
        <position position="944"/>
    </location>
    <ligand>
        <name>ATP</name>
        <dbReference type="ChEBI" id="CHEBI:30616"/>
    </ligand>
</feature>
<dbReference type="InterPro" id="IPR001245">
    <property type="entry name" value="Ser-Thr/Tyr_kinase_cat_dom"/>
</dbReference>
<organism evidence="25">
    <name type="scientific">Ascaris suum</name>
    <name type="common">Pig roundworm</name>
    <name type="synonym">Ascaris lumbricoides</name>
    <dbReference type="NCBI Taxonomy" id="6253"/>
    <lineage>
        <taxon>Eukaryota</taxon>
        <taxon>Metazoa</taxon>
        <taxon>Ecdysozoa</taxon>
        <taxon>Nematoda</taxon>
        <taxon>Chromadorea</taxon>
        <taxon>Rhabditida</taxon>
        <taxon>Spirurina</taxon>
        <taxon>Ascaridomorpha</taxon>
        <taxon>Ascaridoidea</taxon>
        <taxon>Ascarididae</taxon>
        <taxon>Ascaris</taxon>
    </lineage>
</organism>
<reference evidence="25" key="1">
    <citation type="journal article" date="2011" name="Genome Res.">
        <title>Deep small RNA sequencing from the nematode Ascaris reveals conservation, functional diversification, and novel developmental profiles.</title>
        <authorList>
            <person name="Wang J."/>
            <person name="Czech B."/>
            <person name="Crunk A."/>
            <person name="Wallace A."/>
            <person name="Mitreva M."/>
            <person name="Hannon G.J."/>
            <person name="Davis R.E."/>
        </authorList>
    </citation>
    <scope>NUCLEOTIDE SEQUENCE</scope>
</reference>
<dbReference type="InterPro" id="IPR013098">
    <property type="entry name" value="Ig_I-set"/>
</dbReference>
<keyword evidence="9 21" id="KW-1133">Transmembrane helix</keyword>
<keyword evidence="22" id="KW-0732">Signal</keyword>
<evidence type="ECO:0000256" key="16">
    <source>
        <dbReference type="ARBA" id="ARBA00051243"/>
    </source>
</evidence>
<feature type="binding site" evidence="19">
    <location>
        <position position="958"/>
    </location>
    <ligand>
        <name>Mg(2+)</name>
        <dbReference type="ChEBI" id="CHEBI:18420"/>
    </ligand>
</feature>
<feature type="binding site" evidence="19">
    <location>
        <position position="945"/>
    </location>
    <ligand>
        <name>Mg(2+)</name>
        <dbReference type="ChEBI" id="CHEBI:18420"/>
    </ligand>
</feature>
<evidence type="ECO:0000256" key="11">
    <source>
        <dbReference type="ARBA" id="ARBA00023137"/>
    </source>
</evidence>
<dbReference type="InterPro" id="IPR036179">
    <property type="entry name" value="Ig-like_dom_sf"/>
</dbReference>
<keyword evidence="3" id="KW-1003">Cell membrane</keyword>
<feature type="domain" description="Ig-like" evidence="24">
    <location>
        <begin position="500"/>
        <end position="599"/>
    </location>
</feature>
<keyword evidence="6 18" id="KW-0547">Nucleotide-binding</keyword>
<dbReference type="GO" id="GO:0048680">
    <property type="term" value="P:positive regulation of axon regeneration"/>
    <property type="evidence" value="ECO:0007669"/>
    <property type="project" value="UniProtKB-ARBA"/>
</dbReference>
<evidence type="ECO:0000256" key="2">
    <source>
        <dbReference type="ARBA" id="ARBA00011902"/>
    </source>
</evidence>
<evidence type="ECO:0000256" key="10">
    <source>
        <dbReference type="ARBA" id="ARBA00023136"/>
    </source>
</evidence>
<evidence type="ECO:0000256" key="14">
    <source>
        <dbReference type="ARBA" id="ARBA00023180"/>
    </source>
</evidence>
<dbReference type="GO" id="GO:0045138">
    <property type="term" value="P:nematode male tail tip morphogenesis"/>
    <property type="evidence" value="ECO:0007669"/>
    <property type="project" value="UniProtKB-ARBA"/>
</dbReference>
<evidence type="ECO:0000256" key="5">
    <source>
        <dbReference type="ARBA" id="ARBA00022692"/>
    </source>
</evidence>
<dbReference type="SUPFAM" id="SSF48726">
    <property type="entry name" value="Immunoglobulin"/>
    <property type="match status" value="3"/>
</dbReference>
<dbReference type="SMART" id="SM00408">
    <property type="entry name" value="IGc2"/>
    <property type="match status" value="2"/>
</dbReference>
<dbReference type="GO" id="GO:0046872">
    <property type="term" value="F:metal ion binding"/>
    <property type="evidence" value="ECO:0007669"/>
    <property type="project" value="UniProtKB-KW"/>
</dbReference>
<dbReference type="Gene3D" id="1.10.510.10">
    <property type="entry name" value="Transferase(Phosphotransferase) domain 1"/>
    <property type="match status" value="1"/>
</dbReference>
<dbReference type="Gene3D" id="3.30.200.20">
    <property type="entry name" value="Phosphorylase Kinase, domain 1"/>
    <property type="match status" value="1"/>
</dbReference>
<comment type="catalytic activity">
    <reaction evidence="16">
        <text>L-tyrosyl-[protein] + ATP = O-phospho-L-tyrosyl-[protein] + ADP + H(+)</text>
        <dbReference type="Rhea" id="RHEA:10596"/>
        <dbReference type="Rhea" id="RHEA-COMP:10136"/>
        <dbReference type="Rhea" id="RHEA-COMP:20101"/>
        <dbReference type="ChEBI" id="CHEBI:15378"/>
        <dbReference type="ChEBI" id="CHEBI:30616"/>
        <dbReference type="ChEBI" id="CHEBI:46858"/>
        <dbReference type="ChEBI" id="CHEBI:61978"/>
        <dbReference type="ChEBI" id="CHEBI:456216"/>
        <dbReference type="EC" id="2.7.10.1"/>
    </reaction>
</comment>
<proteinExistence type="evidence at transcript level"/>
<dbReference type="PROSITE" id="PS50011">
    <property type="entry name" value="PROTEIN_KINASE_DOM"/>
    <property type="match status" value="1"/>
</dbReference>
<dbReference type="GO" id="GO:0007169">
    <property type="term" value="P:cell surface receptor protein tyrosine kinase signaling pathway"/>
    <property type="evidence" value="ECO:0007669"/>
    <property type="project" value="TreeGrafter"/>
</dbReference>
<dbReference type="GO" id="GO:0005886">
    <property type="term" value="C:plasma membrane"/>
    <property type="evidence" value="ECO:0007669"/>
    <property type="project" value="UniProtKB-SubCell"/>
</dbReference>
<keyword evidence="5 21" id="KW-0812">Transmembrane</keyword>
<keyword evidence="11" id="KW-0829">Tyrosine-protein kinase</keyword>
<feature type="chain" id="PRO_5003268269" description="receptor protein-tyrosine kinase" evidence="22">
    <location>
        <begin position="17"/>
        <end position="1111"/>
    </location>
</feature>
<evidence type="ECO:0000256" key="19">
    <source>
        <dbReference type="PIRSR" id="PIRSR000615-3"/>
    </source>
</evidence>
<evidence type="ECO:0000256" key="22">
    <source>
        <dbReference type="SAM" id="SignalP"/>
    </source>
</evidence>
<keyword evidence="4" id="KW-0808">Transferase</keyword>
<dbReference type="SMART" id="SM00219">
    <property type="entry name" value="TyrKc"/>
    <property type="match status" value="1"/>
</dbReference>
<dbReference type="Pfam" id="PF07679">
    <property type="entry name" value="I-set"/>
    <property type="match status" value="1"/>
</dbReference>
<dbReference type="GO" id="GO:0061564">
    <property type="term" value="P:axon development"/>
    <property type="evidence" value="ECO:0007669"/>
    <property type="project" value="UniProtKB-ARBA"/>
</dbReference>
<name>F1KSJ8_ASCSU</name>
<dbReference type="PANTHER" id="PTHR24416">
    <property type="entry name" value="TYROSINE-PROTEIN KINASE RECEPTOR"/>
    <property type="match status" value="1"/>
</dbReference>
<dbReference type="PROSITE" id="PS50835">
    <property type="entry name" value="IG_LIKE"/>
    <property type="match status" value="3"/>
</dbReference>